<accession>W6UIA3</accession>
<protein>
    <submittedName>
        <fullName evidence="3">Kinesin-like protein unc-104</fullName>
    </submittedName>
</protein>
<feature type="compositionally biased region" description="Polar residues" evidence="1">
    <location>
        <begin position="259"/>
        <end position="275"/>
    </location>
</feature>
<name>W6UIA3_ECHGR</name>
<comment type="caution">
    <text evidence="3">The sequence shown here is derived from an EMBL/GenBank/DDBJ whole genome shotgun (WGS) entry which is preliminary data.</text>
</comment>
<dbReference type="Gene3D" id="2.30.29.30">
    <property type="entry name" value="Pleckstrin-homology domain (PH domain)/Phosphotyrosine-binding domain (PTB)"/>
    <property type="match status" value="1"/>
</dbReference>
<proteinExistence type="predicted"/>
<keyword evidence="4" id="KW-1185">Reference proteome</keyword>
<dbReference type="OrthoDB" id="3176171at2759"/>
<evidence type="ECO:0000259" key="2">
    <source>
        <dbReference type="PROSITE" id="PS50003"/>
    </source>
</evidence>
<dbReference type="OMA" id="LEMENCA"/>
<dbReference type="EMBL" id="APAU02000074">
    <property type="protein sequence ID" value="EUB57832.1"/>
    <property type="molecule type" value="Genomic_DNA"/>
</dbReference>
<dbReference type="Proteomes" id="UP000019149">
    <property type="component" value="Unassembled WGS sequence"/>
</dbReference>
<evidence type="ECO:0000313" key="4">
    <source>
        <dbReference type="Proteomes" id="UP000019149"/>
    </source>
</evidence>
<dbReference type="AlphaFoldDB" id="W6UIA3"/>
<dbReference type="GeneID" id="36343018"/>
<evidence type="ECO:0000313" key="3">
    <source>
        <dbReference type="EMBL" id="EUB57832.1"/>
    </source>
</evidence>
<dbReference type="KEGG" id="egl:EGR_07303"/>
<dbReference type="SUPFAM" id="SSF50729">
    <property type="entry name" value="PH domain-like"/>
    <property type="match status" value="1"/>
</dbReference>
<dbReference type="Pfam" id="PF12473">
    <property type="entry name" value="DUF3694"/>
    <property type="match status" value="1"/>
</dbReference>
<feature type="domain" description="PH" evidence="2">
    <location>
        <begin position="371"/>
        <end position="488"/>
    </location>
</feature>
<dbReference type="STRING" id="6210.W6UIA3"/>
<dbReference type="InterPro" id="IPR022164">
    <property type="entry name" value="Kinesin-like"/>
</dbReference>
<dbReference type="RefSeq" id="XP_024349028.1">
    <property type="nucleotide sequence ID" value="XM_024496552.1"/>
</dbReference>
<organism evidence="3 4">
    <name type="scientific">Echinococcus granulosus</name>
    <name type="common">Hydatid tapeworm</name>
    <dbReference type="NCBI Taxonomy" id="6210"/>
    <lineage>
        <taxon>Eukaryota</taxon>
        <taxon>Metazoa</taxon>
        <taxon>Spiralia</taxon>
        <taxon>Lophotrochozoa</taxon>
        <taxon>Platyhelminthes</taxon>
        <taxon>Cestoda</taxon>
        <taxon>Eucestoda</taxon>
        <taxon>Cyclophyllidea</taxon>
        <taxon>Taeniidae</taxon>
        <taxon>Echinococcus</taxon>
        <taxon>Echinococcus granulosus group</taxon>
    </lineage>
</organism>
<feature type="region of interest" description="Disordered" evidence="1">
    <location>
        <begin position="259"/>
        <end position="280"/>
    </location>
</feature>
<dbReference type="SMART" id="SM00233">
    <property type="entry name" value="PH"/>
    <property type="match status" value="1"/>
</dbReference>
<dbReference type="CTD" id="36343018"/>
<evidence type="ECO:0000256" key="1">
    <source>
        <dbReference type="SAM" id="MobiDB-lite"/>
    </source>
</evidence>
<gene>
    <name evidence="3" type="ORF">EGR_07303</name>
</gene>
<dbReference type="PROSITE" id="PS50003">
    <property type="entry name" value="PH_DOMAIN"/>
    <property type="match status" value="1"/>
</dbReference>
<sequence length="513" mass="58784">MLHQGLQRRFAVTIIHEARESASPPVEFVDLPKVVVGRARDTPEFHFTDAHTRIFSLSVFPTHYLPPAGDDRTFYRFEAAWDSSLHGCGFLNRVTPKGHTVYVTMSCYVQLSCSLDPICITKDFAMIIFPRSSTITVPSSVEFLSQRAQFACHPHMVAKYTKTEARHTPRHMLNSTYVRGEENIRGWRPRSDSLIVEHQMKLERLAFIESVEKTKQFLALREAIKAKKRDDLLQRLDKMIRQLQRNRWYDLLSHFKRPTSSNQSLLDENPDTTSLKGVARPNSLSTNKSTFINSDKKSLLLTCVNILGFSNLQPRIVRQSWGLHLKPVSPLSPLLDAYMPKVNADSVFLQCGELQNDMLCARCDEVRISPVVNRRGLLLVADESNPNWVPRWIMVRRPFLYIYENEKDTLERRIINLKVAHLEYSAEEGEIFGPKKTSPERSKVVEPTKHPMIFALQYADRKIFMKTGPSASRNEIHEWLYAIDPLMAGEINLVLTSLLDQPPELATTLTSVP</sequence>
<reference evidence="3 4" key="1">
    <citation type="journal article" date="2013" name="Nat. Genet.">
        <title>The genome of the hydatid tapeworm Echinococcus granulosus.</title>
        <authorList>
            <person name="Zheng H."/>
            <person name="Zhang W."/>
            <person name="Zhang L."/>
            <person name="Zhang Z."/>
            <person name="Li J."/>
            <person name="Lu G."/>
            <person name="Zhu Y."/>
            <person name="Wang Y."/>
            <person name="Huang Y."/>
            <person name="Liu J."/>
            <person name="Kang H."/>
            <person name="Chen J."/>
            <person name="Wang L."/>
            <person name="Chen A."/>
            <person name="Yu S."/>
            <person name="Gao Z."/>
            <person name="Jin L."/>
            <person name="Gu W."/>
            <person name="Wang Z."/>
            <person name="Zhao L."/>
            <person name="Shi B."/>
            <person name="Wen H."/>
            <person name="Lin R."/>
            <person name="Jones M.K."/>
            <person name="Brejova B."/>
            <person name="Vinar T."/>
            <person name="Zhao G."/>
            <person name="McManus D.P."/>
            <person name="Chen Z."/>
            <person name="Zhou Y."/>
            <person name="Wang S."/>
        </authorList>
    </citation>
    <scope>NUCLEOTIDE SEQUENCE [LARGE SCALE GENOMIC DNA]</scope>
</reference>
<dbReference type="InterPro" id="IPR011993">
    <property type="entry name" value="PH-like_dom_sf"/>
</dbReference>
<dbReference type="InterPro" id="IPR001849">
    <property type="entry name" value="PH_domain"/>
</dbReference>